<proteinExistence type="predicted"/>
<gene>
    <name evidence="2" type="ORF">PCOR1329_LOCUS44903</name>
</gene>
<dbReference type="PROSITE" id="PS51257">
    <property type="entry name" value="PROKAR_LIPOPROTEIN"/>
    <property type="match status" value="1"/>
</dbReference>
<evidence type="ECO:0000313" key="3">
    <source>
        <dbReference type="Proteomes" id="UP001189429"/>
    </source>
</evidence>
<evidence type="ECO:0000313" key="2">
    <source>
        <dbReference type="EMBL" id="CAK0853432.1"/>
    </source>
</evidence>
<name>A0ABN9U435_9DINO</name>
<organism evidence="2 3">
    <name type="scientific">Prorocentrum cordatum</name>
    <dbReference type="NCBI Taxonomy" id="2364126"/>
    <lineage>
        <taxon>Eukaryota</taxon>
        <taxon>Sar</taxon>
        <taxon>Alveolata</taxon>
        <taxon>Dinophyceae</taxon>
        <taxon>Prorocentrales</taxon>
        <taxon>Prorocentraceae</taxon>
        <taxon>Prorocentrum</taxon>
    </lineage>
</organism>
<feature type="compositionally biased region" description="Basic residues" evidence="1">
    <location>
        <begin position="104"/>
        <end position="118"/>
    </location>
</feature>
<evidence type="ECO:0000256" key="1">
    <source>
        <dbReference type="SAM" id="MobiDB-lite"/>
    </source>
</evidence>
<dbReference type="EMBL" id="CAUYUJ010015394">
    <property type="protein sequence ID" value="CAK0853432.1"/>
    <property type="molecule type" value="Genomic_DNA"/>
</dbReference>
<reference evidence="2" key="1">
    <citation type="submission" date="2023-10" db="EMBL/GenBank/DDBJ databases">
        <authorList>
            <person name="Chen Y."/>
            <person name="Shah S."/>
            <person name="Dougan E. K."/>
            <person name="Thang M."/>
            <person name="Chan C."/>
        </authorList>
    </citation>
    <scope>NUCLEOTIDE SEQUENCE [LARGE SCALE GENOMIC DNA]</scope>
</reference>
<feature type="region of interest" description="Disordered" evidence="1">
    <location>
        <begin position="322"/>
        <end position="375"/>
    </location>
</feature>
<comment type="caution">
    <text evidence="2">The sequence shown here is derived from an EMBL/GenBank/DDBJ whole genome shotgun (WGS) entry which is preliminary data.</text>
</comment>
<dbReference type="Proteomes" id="UP001189429">
    <property type="component" value="Unassembled WGS sequence"/>
</dbReference>
<protein>
    <recommendedName>
        <fullName evidence="4">Non-haem dioxygenase N-terminal domain-containing protein</fullName>
    </recommendedName>
</protein>
<feature type="region of interest" description="Disordered" evidence="1">
    <location>
        <begin position="57"/>
        <end position="165"/>
    </location>
</feature>
<feature type="compositionally biased region" description="Low complexity" evidence="1">
    <location>
        <begin position="62"/>
        <end position="103"/>
    </location>
</feature>
<feature type="compositionally biased region" description="Basic residues" evidence="1">
    <location>
        <begin position="354"/>
        <end position="373"/>
    </location>
</feature>
<evidence type="ECO:0008006" key="4">
    <source>
        <dbReference type="Google" id="ProtNLM"/>
    </source>
</evidence>
<keyword evidence="3" id="KW-1185">Reference proteome</keyword>
<sequence length="460" mass="49231">MGRWPGGSGQPAGSACQRGAVETHGRVAMKFAEEDCMWASGATIRNTFIHYPTTSEDEDEAWAAPPQARPAAGPCLRARSAPAPACRPEAPLPAPAAAVPAATPHRRGTPCAKKPRSRRGAERSGSLSGSTASLEDHAAWETSTADSDGPGSEQGSAPASPVACDRLDPDCRATAERIVKLISEQCGFLLVRGHGVYPENGERMRQRGIAATLRFYVYGLPWAKRAKWLQPLQRSVAAVVQRTEPWVIVRGGVLFAPIDMRAARSPSGESRDQTLAEFYAARPDLPPGDHHLVSEALNMPSSQRHPRAAPMRRAHDGCRVRRREGLRRGPARNPGRQAQRRAGPLPAAAEGRRVHAHRLRRGAAMRPSARRRTGAGALALRRGGLGSARRGGGGATPRRAGRSCCCCPSLPFSLLFAPSRGDLFLCFCSSSLASPPSDTLTFVLAHSEMEGKDYPPPQCS</sequence>
<accession>A0ABN9U435</accession>